<dbReference type="Proteomes" id="UP001163255">
    <property type="component" value="Chromosome"/>
</dbReference>
<dbReference type="SUPFAM" id="SSF52540">
    <property type="entry name" value="P-loop containing nucleoside triphosphate hydrolases"/>
    <property type="match status" value="1"/>
</dbReference>
<evidence type="ECO:0000313" key="6">
    <source>
        <dbReference type="EMBL" id="UYM17396.1"/>
    </source>
</evidence>
<dbReference type="RefSeq" id="WP_262599962.1">
    <property type="nucleotide sequence ID" value="NZ_CP103300.1"/>
</dbReference>
<dbReference type="InterPro" id="IPR000432">
    <property type="entry name" value="DNA_mismatch_repair_MutS_C"/>
</dbReference>
<evidence type="ECO:0000313" key="7">
    <source>
        <dbReference type="Proteomes" id="UP001163255"/>
    </source>
</evidence>
<name>A0ABY6GZC7_9GAMM</name>
<evidence type="ECO:0000256" key="2">
    <source>
        <dbReference type="ARBA" id="ARBA00022840"/>
    </source>
</evidence>
<sequence length="667" mass="75970">MYKFPGWFLFFIFFAGNIALADVPDAVREAGDIYLKSYNHEMTEDPARLVDPEKERNIAWAYELFAPNPFGSEPLKITYRTRQVLVQILSTQIRQASQPVKTSANILQDTRVLGNEELGKSSMLDILFPGYTLSGEVLKALILAQPTSDIKALRHQQDLIEKTMQTESLQNRLPAILKQLKDYEPTVVSLFDNADIIYFPEVRERTEKFRNLTWTTKAYNLLLNSLFWVYTKGKNLVLMASMMSMVAEPFLNERYCSCSFFTGIAYSVFSLGIMSAKHLLDHFVLDKLVESQQIALYKTIRVRVDILSYYLRQALSLQQLTDLPEELRLSFTSQEMTLIKHFLYGTEWLIEQDPRAKKNYLEYAIEMLSHSLELKQAIAKALYQSGKIDIYQAIARRMNSPAASGQLTFAQFTAQKPLIVARGLWNPVLNADKVVTNDIVLEKSDASPARRENWPYVYGTCSAHSELPLGNLLLSGCNASGKSTMMRAITVNSIYLAQTFGIAAAESFQTGLFHAIYSHMDKYDHTGEFSSYEGELMQARQLIEQASSLESGQNMLACFDELFSNTDPEASLYVTNKVLSLMARQLRTINIVSSHYDVNTVGVNDENEFARMHMHVEKANGTLVKTYQLRQGQNKQSNALFHLMEKFRSFPDIYSELERLRKVDNNG</sequence>
<keyword evidence="4" id="KW-0732">Signal</keyword>
<protein>
    <recommendedName>
        <fullName evidence="5">DNA mismatch repair proteins mutS family domain-containing protein</fullName>
    </recommendedName>
</protein>
<evidence type="ECO:0000256" key="3">
    <source>
        <dbReference type="ARBA" id="ARBA00023125"/>
    </source>
</evidence>
<keyword evidence="1" id="KW-0547">Nucleotide-binding</keyword>
<dbReference type="PANTHER" id="PTHR11361:SF99">
    <property type="entry name" value="DNA MISMATCH REPAIR PROTEIN"/>
    <property type="match status" value="1"/>
</dbReference>
<dbReference type="SMART" id="SM00534">
    <property type="entry name" value="MUTSac"/>
    <property type="match status" value="1"/>
</dbReference>
<reference evidence="6" key="1">
    <citation type="submission" date="2022-10" db="EMBL/GenBank/DDBJ databases">
        <title>Completed Genome Sequence of two octocoral isolated bacterium, Endozoicomonas euniceicola EF212T and Endozoicomonas gorgoniicola PS125T.</title>
        <authorList>
            <person name="Chiou Y.-J."/>
            <person name="Chen Y.-H."/>
        </authorList>
    </citation>
    <scope>NUCLEOTIDE SEQUENCE</scope>
    <source>
        <strain evidence="6">EF212</strain>
    </source>
</reference>
<keyword evidence="2" id="KW-0067">ATP-binding</keyword>
<dbReference type="PANTHER" id="PTHR11361">
    <property type="entry name" value="DNA MISMATCH REPAIR PROTEIN MUTS FAMILY MEMBER"/>
    <property type="match status" value="1"/>
</dbReference>
<dbReference type="EMBL" id="CP103300">
    <property type="protein sequence ID" value="UYM17396.1"/>
    <property type="molecule type" value="Genomic_DNA"/>
</dbReference>
<gene>
    <name evidence="6" type="ORF">NX720_05610</name>
</gene>
<dbReference type="Gene3D" id="3.40.50.300">
    <property type="entry name" value="P-loop containing nucleotide triphosphate hydrolases"/>
    <property type="match status" value="1"/>
</dbReference>
<dbReference type="InterPro" id="IPR027417">
    <property type="entry name" value="P-loop_NTPase"/>
</dbReference>
<accession>A0ABY6GZC7</accession>
<feature type="signal peptide" evidence="4">
    <location>
        <begin position="1"/>
        <end position="21"/>
    </location>
</feature>
<organism evidence="6 7">
    <name type="scientific">Endozoicomonas euniceicola</name>
    <dbReference type="NCBI Taxonomy" id="1234143"/>
    <lineage>
        <taxon>Bacteria</taxon>
        <taxon>Pseudomonadati</taxon>
        <taxon>Pseudomonadota</taxon>
        <taxon>Gammaproteobacteria</taxon>
        <taxon>Oceanospirillales</taxon>
        <taxon>Endozoicomonadaceae</taxon>
        <taxon>Endozoicomonas</taxon>
    </lineage>
</organism>
<evidence type="ECO:0000256" key="1">
    <source>
        <dbReference type="ARBA" id="ARBA00022741"/>
    </source>
</evidence>
<feature type="domain" description="DNA mismatch repair proteins mutS family" evidence="5">
    <location>
        <begin position="472"/>
        <end position="662"/>
    </location>
</feature>
<evidence type="ECO:0000256" key="4">
    <source>
        <dbReference type="SAM" id="SignalP"/>
    </source>
</evidence>
<dbReference type="InterPro" id="IPR045076">
    <property type="entry name" value="MutS"/>
</dbReference>
<dbReference type="Pfam" id="PF00488">
    <property type="entry name" value="MutS_V"/>
    <property type="match status" value="1"/>
</dbReference>
<evidence type="ECO:0000259" key="5">
    <source>
        <dbReference type="SMART" id="SM00534"/>
    </source>
</evidence>
<keyword evidence="3" id="KW-0238">DNA-binding</keyword>
<feature type="chain" id="PRO_5045936565" description="DNA mismatch repair proteins mutS family domain-containing protein" evidence="4">
    <location>
        <begin position="22"/>
        <end position="667"/>
    </location>
</feature>
<proteinExistence type="predicted"/>
<keyword evidence="7" id="KW-1185">Reference proteome</keyword>